<accession>A0A853ELE6</accession>
<dbReference type="RefSeq" id="WP_179900336.1">
    <property type="nucleotide sequence ID" value="NZ_JACBXV010000059.1"/>
</dbReference>
<dbReference type="SUPFAM" id="SSF55846">
    <property type="entry name" value="N-acetylmuramoyl-L-alanine amidase-like"/>
    <property type="match status" value="1"/>
</dbReference>
<organism evidence="8 9">
    <name type="scientific">Actinomyces bowdenii</name>
    <dbReference type="NCBI Taxonomy" id="131109"/>
    <lineage>
        <taxon>Bacteria</taxon>
        <taxon>Bacillati</taxon>
        <taxon>Actinomycetota</taxon>
        <taxon>Actinomycetes</taxon>
        <taxon>Actinomycetales</taxon>
        <taxon>Actinomycetaceae</taxon>
        <taxon>Actinomyces</taxon>
    </lineage>
</organism>
<dbReference type="Pfam" id="PF01473">
    <property type="entry name" value="Choline_bind_1"/>
    <property type="match status" value="4"/>
</dbReference>
<sequence length="944" mass="97356">MSARRFLGVAVAMPLLLVGAPPAAIAEPQSAQDPAPVQILPLTTPSGAGTELGRGGLDSPDAASPEAQGPSSPQGRGDEAPAGTSGGMSVRPGLPSLLAAEVGAGVDPEADAVLLTDPLEVDDFYVAGFTWSGGSGLAEDVQIYLRVREGGTWSPWFLNELVDGGPDESTFNGTAEFITGGAEAVQASVVGSAESLPADLKLTLVPGQPQGEEVLEASQLATSQAEPTAVASQSAQPVGPAASPVEPTTAPQAAESPEQAAPSPAPQQSAASPAVPGSASPTGGMGLAPGVGTALAATVSGVPVSVTTREQWGANPAYMSWSPTYASASHVVVHHTAGTNSYSAAQSPSIVRGIYHYHAVTLDWGDIGYNFLIDKYGQVFEGRYGSTRAAAGKMPAGAHARGANTGTMGLSMMGDYSAVAPSAAQLDAVGRMAGWFLGRAGVSDATGSAPFTIKTTEKYAAGSTVTLPRILGHRDVGYTACPGNVGYSRMGQIRSIAQSQMHDGSRWVKEGGVWRHYSADGAKSTGWVSYKGQWYYLNPPSGAMATGWQKVGGSWYFLGSDGAMATGWLKSGGSWYYLASSGAMASGWQRIGGAWYYLHPSSGAMATGWQRIGGSWYLLASSGAMATGWQKVGGSWYLLASSGAMATGWQRIGGTWYYLHPSSGAMATGWQKVGGSWYLLGSSGAMATGWQRIGGTWYYLSPSSGAMATGVVQIDGASHGFDSSGAWTGEVSAAKGVKDGWSLEGTTYTLYRGGRAVESQPLRPIMASPSAGKAQVISAMTSAYSSSGRRYPAAALGRGGAPTAKDFFTIVYEEAVAEGVSPELLFAQVVKETGWLQFGGDVKVSQFNFGGLGATGGGVAGNRFPSVRVGLRAQAQHLRAYAEAGVSAGSLANPVVDPRFQYVRKGSAPYIQYLGIQENPNGGGWAASRHYGIELVKLMDQYFG</sequence>
<dbReference type="InterPro" id="IPR002502">
    <property type="entry name" value="Amidase_domain"/>
</dbReference>
<feature type="compositionally biased region" description="Low complexity" evidence="4">
    <location>
        <begin position="250"/>
        <end position="281"/>
    </location>
</feature>
<feature type="domain" description="Peptidoglycan recognition protein family" evidence="7">
    <location>
        <begin position="304"/>
        <end position="446"/>
    </location>
</feature>
<dbReference type="Proteomes" id="UP000572528">
    <property type="component" value="Unassembled WGS sequence"/>
</dbReference>
<comment type="similarity">
    <text evidence="1">Belongs to the N-acetylmuramoyl-L-alanine amidase 2 family.</text>
</comment>
<feature type="repeat" description="Cell wall-binding" evidence="3">
    <location>
        <begin position="687"/>
        <end position="706"/>
    </location>
</feature>
<dbReference type="Gene3D" id="2.10.270.10">
    <property type="entry name" value="Cholin Binding"/>
    <property type="match status" value="2"/>
</dbReference>
<evidence type="ECO:0000313" key="8">
    <source>
        <dbReference type="EMBL" id="NYS69032.1"/>
    </source>
</evidence>
<dbReference type="SUPFAM" id="SSF69360">
    <property type="entry name" value="Cell wall binding repeat"/>
    <property type="match status" value="2"/>
</dbReference>
<dbReference type="InterPro" id="IPR015510">
    <property type="entry name" value="PGRP"/>
</dbReference>
<evidence type="ECO:0000256" key="2">
    <source>
        <dbReference type="ARBA" id="ARBA00022737"/>
    </source>
</evidence>
<dbReference type="PANTHER" id="PTHR11022">
    <property type="entry name" value="PEPTIDOGLYCAN RECOGNITION PROTEIN"/>
    <property type="match status" value="1"/>
</dbReference>
<dbReference type="Gene3D" id="3.40.80.10">
    <property type="entry name" value="Peptidoglycan recognition protein-like"/>
    <property type="match status" value="1"/>
</dbReference>
<dbReference type="GO" id="GO:0004040">
    <property type="term" value="F:amidase activity"/>
    <property type="evidence" value="ECO:0007669"/>
    <property type="project" value="InterPro"/>
</dbReference>
<evidence type="ECO:0000256" key="1">
    <source>
        <dbReference type="ARBA" id="ARBA00007553"/>
    </source>
</evidence>
<evidence type="ECO:0000256" key="5">
    <source>
        <dbReference type="SAM" id="SignalP"/>
    </source>
</evidence>
<dbReference type="InterPro" id="IPR018337">
    <property type="entry name" value="Cell_wall/Cho-bd_repeat"/>
</dbReference>
<dbReference type="Pfam" id="PF19127">
    <property type="entry name" value="Choline_bind_3"/>
    <property type="match status" value="2"/>
</dbReference>
<name>A0A853ELE6_9ACTO</name>
<protein>
    <submittedName>
        <fullName evidence="8">N-acetylmuramoyl-L-alanine amidase</fullName>
    </submittedName>
</protein>
<dbReference type="GO" id="GO:0008745">
    <property type="term" value="F:N-acetylmuramoyl-L-alanine amidase activity"/>
    <property type="evidence" value="ECO:0007669"/>
    <property type="project" value="InterPro"/>
</dbReference>
<evidence type="ECO:0000256" key="3">
    <source>
        <dbReference type="PROSITE-ProRule" id="PRU00591"/>
    </source>
</evidence>
<dbReference type="GO" id="GO:0008270">
    <property type="term" value="F:zinc ion binding"/>
    <property type="evidence" value="ECO:0007669"/>
    <property type="project" value="InterPro"/>
</dbReference>
<dbReference type="InterPro" id="IPR006619">
    <property type="entry name" value="PGRP_domain_met/bac"/>
</dbReference>
<feature type="domain" description="N-acetylmuramoyl-L-alanine amidase" evidence="6">
    <location>
        <begin position="320"/>
        <end position="483"/>
    </location>
</feature>
<feature type="repeat" description="Cell wall-binding" evidence="3">
    <location>
        <begin position="565"/>
        <end position="584"/>
    </location>
</feature>
<feature type="compositionally biased region" description="Polar residues" evidence="4">
    <location>
        <begin position="219"/>
        <end position="236"/>
    </location>
</feature>
<feature type="region of interest" description="Disordered" evidence="4">
    <location>
        <begin position="26"/>
        <end position="91"/>
    </location>
</feature>
<dbReference type="PANTHER" id="PTHR11022:SF41">
    <property type="entry name" value="PEPTIDOGLYCAN-RECOGNITION PROTEIN LC-RELATED"/>
    <property type="match status" value="1"/>
</dbReference>
<dbReference type="SMART" id="SM00701">
    <property type="entry name" value="PGRP"/>
    <property type="match status" value="1"/>
</dbReference>
<feature type="repeat" description="Cell wall-binding" evidence="3">
    <location>
        <begin position="667"/>
        <end position="686"/>
    </location>
</feature>
<evidence type="ECO:0000313" key="9">
    <source>
        <dbReference type="Proteomes" id="UP000572528"/>
    </source>
</evidence>
<feature type="chain" id="PRO_5032775943" evidence="5">
    <location>
        <begin position="27"/>
        <end position="944"/>
    </location>
</feature>
<feature type="region of interest" description="Disordered" evidence="4">
    <location>
        <begin position="214"/>
        <end position="286"/>
    </location>
</feature>
<evidence type="ECO:0000259" key="6">
    <source>
        <dbReference type="SMART" id="SM00644"/>
    </source>
</evidence>
<feature type="signal peptide" evidence="5">
    <location>
        <begin position="1"/>
        <end position="26"/>
    </location>
</feature>
<dbReference type="AlphaFoldDB" id="A0A853ELE6"/>
<keyword evidence="2" id="KW-0677">Repeat</keyword>
<reference evidence="8 9" key="1">
    <citation type="submission" date="2020-07" db="EMBL/GenBank/DDBJ databases">
        <title>MOT database genomes.</title>
        <authorList>
            <person name="Joseph S."/>
            <person name="Aduse-Opoku J."/>
            <person name="Hashim A."/>
            <person name="Wade W."/>
            <person name="Curtis M."/>
        </authorList>
    </citation>
    <scope>NUCLEOTIDE SEQUENCE [LARGE SCALE GENOMIC DNA]</scope>
    <source>
        <strain evidence="8 9">WMus004</strain>
    </source>
</reference>
<evidence type="ECO:0000259" key="7">
    <source>
        <dbReference type="SMART" id="SM00701"/>
    </source>
</evidence>
<dbReference type="PROSITE" id="PS51170">
    <property type="entry name" value="CW"/>
    <property type="match status" value="6"/>
</dbReference>
<dbReference type="CDD" id="cd06583">
    <property type="entry name" value="PGRP"/>
    <property type="match status" value="1"/>
</dbReference>
<keyword evidence="5" id="KW-0732">Signal</keyword>
<feature type="repeat" description="Cell wall-binding" evidence="3">
    <location>
        <begin position="626"/>
        <end position="645"/>
    </location>
</feature>
<gene>
    <name evidence="8" type="ORF">HZZ05_05785</name>
</gene>
<proteinExistence type="inferred from homology"/>
<dbReference type="Pfam" id="PF01510">
    <property type="entry name" value="Amidase_2"/>
    <property type="match status" value="1"/>
</dbReference>
<evidence type="ECO:0000256" key="4">
    <source>
        <dbReference type="SAM" id="MobiDB-lite"/>
    </source>
</evidence>
<comment type="caution">
    <text evidence="8">The sequence shown here is derived from an EMBL/GenBank/DDBJ whole genome shotgun (WGS) entry which is preliminary data.</text>
</comment>
<dbReference type="EMBL" id="JACBXV010000059">
    <property type="protein sequence ID" value="NYS69032.1"/>
    <property type="molecule type" value="Genomic_DNA"/>
</dbReference>
<feature type="repeat" description="Cell wall-binding" evidence="3">
    <location>
        <begin position="545"/>
        <end position="564"/>
    </location>
</feature>
<dbReference type="GO" id="GO:0009253">
    <property type="term" value="P:peptidoglycan catabolic process"/>
    <property type="evidence" value="ECO:0007669"/>
    <property type="project" value="InterPro"/>
</dbReference>
<feature type="repeat" description="Cell wall-binding" evidence="3">
    <location>
        <begin position="606"/>
        <end position="625"/>
    </location>
</feature>
<dbReference type="SMART" id="SM00644">
    <property type="entry name" value="Ami_2"/>
    <property type="match status" value="1"/>
</dbReference>
<dbReference type="InterPro" id="IPR036505">
    <property type="entry name" value="Amidase/PGRP_sf"/>
</dbReference>